<name>A0A0C1LEC6_9BACT</name>
<proteinExistence type="predicted"/>
<dbReference type="Proteomes" id="UP000031408">
    <property type="component" value="Unassembled WGS sequence"/>
</dbReference>
<dbReference type="EMBL" id="JSVC01000017">
    <property type="protein sequence ID" value="KIC93783.1"/>
    <property type="molecule type" value="Genomic_DNA"/>
</dbReference>
<dbReference type="InterPro" id="IPR011990">
    <property type="entry name" value="TPR-like_helical_dom_sf"/>
</dbReference>
<dbReference type="RefSeq" id="WP_039141424.1">
    <property type="nucleotide sequence ID" value="NZ_JSVC01000017.1"/>
</dbReference>
<comment type="caution">
    <text evidence="2">The sequence shown here is derived from an EMBL/GenBank/DDBJ whole genome shotgun (WGS) entry which is preliminary data.</text>
</comment>
<protein>
    <recommendedName>
        <fullName evidence="4">Tetratricopeptide repeat protein</fullName>
    </recommendedName>
</protein>
<dbReference type="STRING" id="1349421.OI18_15560"/>
<evidence type="ECO:0000313" key="2">
    <source>
        <dbReference type="EMBL" id="KIC93783.1"/>
    </source>
</evidence>
<evidence type="ECO:0008006" key="4">
    <source>
        <dbReference type="Google" id="ProtNLM"/>
    </source>
</evidence>
<feature type="signal peptide" evidence="1">
    <location>
        <begin position="1"/>
        <end position="19"/>
    </location>
</feature>
<keyword evidence="3" id="KW-1185">Reference proteome</keyword>
<evidence type="ECO:0000313" key="3">
    <source>
        <dbReference type="Proteomes" id="UP000031408"/>
    </source>
</evidence>
<dbReference type="OrthoDB" id="625863at2"/>
<reference evidence="2 3" key="1">
    <citation type="submission" date="2014-11" db="EMBL/GenBank/DDBJ databases">
        <title>Genome sequence of Flavihumibacter solisilvae 3-3.</title>
        <authorList>
            <person name="Zhou G."/>
            <person name="Li M."/>
            <person name="Wang G."/>
        </authorList>
    </citation>
    <scope>NUCLEOTIDE SEQUENCE [LARGE SCALE GENOMIC DNA]</scope>
    <source>
        <strain evidence="2 3">3-3</strain>
    </source>
</reference>
<evidence type="ECO:0000256" key="1">
    <source>
        <dbReference type="SAM" id="SignalP"/>
    </source>
</evidence>
<organism evidence="2 3">
    <name type="scientific">Flavihumibacter solisilvae</name>
    <dbReference type="NCBI Taxonomy" id="1349421"/>
    <lineage>
        <taxon>Bacteria</taxon>
        <taxon>Pseudomonadati</taxon>
        <taxon>Bacteroidota</taxon>
        <taxon>Chitinophagia</taxon>
        <taxon>Chitinophagales</taxon>
        <taxon>Chitinophagaceae</taxon>
        <taxon>Flavihumibacter</taxon>
    </lineage>
</organism>
<dbReference type="Gene3D" id="1.25.40.10">
    <property type="entry name" value="Tetratricopeptide repeat domain"/>
    <property type="match status" value="1"/>
</dbReference>
<gene>
    <name evidence="2" type="ORF">OI18_15560</name>
</gene>
<accession>A0A0C1LEC6</accession>
<dbReference type="SUPFAM" id="SSF48439">
    <property type="entry name" value="Protein prenylyltransferase"/>
    <property type="match status" value="1"/>
</dbReference>
<feature type="chain" id="PRO_5002135424" description="Tetratricopeptide repeat protein" evidence="1">
    <location>
        <begin position="20"/>
        <end position="427"/>
    </location>
</feature>
<keyword evidence="1" id="KW-0732">Signal</keyword>
<dbReference type="AlphaFoldDB" id="A0A0C1LEC6"/>
<sequence>MKKLLLTMMFASAVVAASAQNLDKIQANLKAKKYSEAKTQIDQFLANEKNAKNAEGWYTKAKVYNEISQDATVASSTPDARWTAFESLKQYVTLDDKGQLVSLKLDNYKPIMDVYQGYFKAGADDYNANRFEPAFTNFKNCLAVSEYMAQQKWSNVAMDTTVILYAGISAEKSGKRDDAAVYYAKLADAKVAGEGMVEIYKWLVDYYYNQKKDPATAAKYLELGKSVYPTDAFWAAYDLDMARDKGDKAELFKKYEAVLAGDPSNTAIRYNYAVELYQEGYKPEVAQRPANSAELITKADENLKKVIEQKPDYAAAYLVLGQIQYNQGVDLNNQNKAIRPPSGGKLKPEELKKKEELRGQITQKFDAAIPYFEKVDALLGGQGKLKMEDKGYLKDAYDLLITIYDNKGNKEKLKAYEEKFNNVDKVH</sequence>